<keyword evidence="2" id="KW-1185">Reference proteome</keyword>
<protein>
    <submittedName>
        <fullName evidence="1">Uncharacterized protein</fullName>
    </submittedName>
</protein>
<dbReference type="EnsemblPlants" id="AVESA.00010b.r2.4CG1260810.1">
    <property type="protein sequence ID" value="AVESA.00010b.r2.4CG1260810.1.CDS.1"/>
    <property type="gene ID" value="AVESA.00010b.r2.4CG1260810"/>
</dbReference>
<evidence type="ECO:0000313" key="2">
    <source>
        <dbReference type="Proteomes" id="UP001732700"/>
    </source>
</evidence>
<sequence>MLAFGQDGDTSQVPERDRLPLTMERSSGFVAVKTCAEIEQKYMDYLSQLVGKEIVPTGPLLTDGAVSNSDERGGSNERVMRWLDGERPGSVVLVSFGTEYFMSEGQMARMARGLELSGVPFLWVVRFPEAEEDVRGAARSVPPSTARGMVVEGWVPQRRVLSHPSCGAFLTHCGWSSVLESMAAGVPMVALPLHLDQPMNANLAVEVGAAAARVKQEGFGEFTAEEVARAVRAAVNGKEGEAARRRARELQEVVARNNSDDGQIAALLQRMARLCGKGQTVPN</sequence>
<proteinExistence type="predicted"/>
<name>A0ACD5WMP5_AVESA</name>
<dbReference type="Proteomes" id="UP001732700">
    <property type="component" value="Chromosome 4C"/>
</dbReference>
<evidence type="ECO:0000313" key="1">
    <source>
        <dbReference type="EnsemblPlants" id="AVESA.00010b.r2.4CG1260810.1.CDS.1"/>
    </source>
</evidence>
<reference evidence="1" key="1">
    <citation type="submission" date="2021-05" db="EMBL/GenBank/DDBJ databases">
        <authorList>
            <person name="Scholz U."/>
            <person name="Mascher M."/>
            <person name="Fiebig A."/>
        </authorList>
    </citation>
    <scope>NUCLEOTIDE SEQUENCE [LARGE SCALE GENOMIC DNA]</scope>
</reference>
<reference evidence="1" key="2">
    <citation type="submission" date="2025-09" db="UniProtKB">
        <authorList>
            <consortium name="EnsemblPlants"/>
        </authorList>
    </citation>
    <scope>IDENTIFICATION</scope>
</reference>
<accession>A0ACD5WMP5</accession>
<organism evidence="1 2">
    <name type="scientific">Avena sativa</name>
    <name type="common">Oat</name>
    <dbReference type="NCBI Taxonomy" id="4498"/>
    <lineage>
        <taxon>Eukaryota</taxon>
        <taxon>Viridiplantae</taxon>
        <taxon>Streptophyta</taxon>
        <taxon>Embryophyta</taxon>
        <taxon>Tracheophyta</taxon>
        <taxon>Spermatophyta</taxon>
        <taxon>Magnoliopsida</taxon>
        <taxon>Liliopsida</taxon>
        <taxon>Poales</taxon>
        <taxon>Poaceae</taxon>
        <taxon>BOP clade</taxon>
        <taxon>Pooideae</taxon>
        <taxon>Poodae</taxon>
        <taxon>Poeae</taxon>
        <taxon>Poeae Chloroplast Group 1 (Aveneae type)</taxon>
        <taxon>Aveninae</taxon>
        <taxon>Avena</taxon>
    </lineage>
</organism>